<protein>
    <recommendedName>
        <fullName evidence="2">D-isomer specific 2-hydroxyacid dehydrogenase NAD-binding domain-containing protein</fullName>
    </recommendedName>
</protein>
<evidence type="ECO:0000259" key="2">
    <source>
        <dbReference type="Pfam" id="PF02826"/>
    </source>
</evidence>
<dbReference type="InterPro" id="IPR036291">
    <property type="entry name" value="NAD(P)-bd_dom_sf"/>
</dbReference>
<evidence type="ECO:0000313" key="3">
    <source>
        <dbReference type="EMBL" id="KAJ8973202.1"/>
    </source>
</evidence>
<evidence type="ECO:0000313" key="4">
    <source>
        <dbReference type="Proteomes" id="UP001162164"/>
    </source>
</evidence>
<accession>A0ABQ9J616</accession>
<evidence type="ECO:0000256" key="1">
    <source>
        <dbReference type="ARBA" id="ARBA00023002"/>
    </source>
</evidence>
<dbReference type="Pfam" id="PF02826">
    <property type="entry name" value="2-Hacid_dh_C"/>
    <property type="match status" value="1"/>
</dbReference>
<dbReference type="InterPro" id="IPR050223">
    <property type="entry name" value="D-isomer_2-hydroxyacid_DH"/>
</dbReference>
<dbReference type="InterPro" id="IPR006140">
    <property type="entry name" value="D-isomer_DH_NAD-bd"/>
</dbReference>
<comment type="caution">
    <text evidence="3">The sequence shown here is derived from an EMBL/GenBank/DDBJ whole genome shotgun (WGS) entry which is preliminary data.</text>
</comment>
<dbReference type="PANTHER" id="PTHR10996:SF119">
    <property type="entry name" value="FI03731P-RELATED"/>
    <property type="match status" value="1"/>
</dbReference>
<dbReference type="Proteomes" id="UP001162164">
    <property type="component" value="Unassembled WGS sequence"/>
</dbReference>
<dbReference type="SUPFAM" id="SSF51735">
    <property type="entry name" value="NAD(P)-binding Rossmann-fold domains"/>
    <property type="match status" value="1"/>
</dbReference>
<reference evidence="3" key="1">
    <citation type="journal article" date="2023" name="Insect Mol. Biol.">
        <title>Genome sequencing provides insights into the evolution of gene families encoding plant cell wall-degrading enzymes in longhorned beetles.</title>
        <authorList>
            <person name="Shin N.R."/>
            <person name="Okamura Y."/>
            <person name="Kirsch R."/>
            <person name="Pauchet Y."/>
        </authorList>
    </citation>
    <scope>NUCLEOTIDE SEQUENCE</scope>
    <source>
        <strain evidence="3">MMC_N1</strain>
    </source>
</reference>
<dbReference type="EMBL" id="JAPWTJ010001218">
    <property type="protein sequence ID" value="KAJ8973202.1"/>
    <property type="molecule type" value="Genomic_DNA"/>
</dbReference>
<sequence>MSSGYNHIDVDELKKRGVQVGNCPKIADDAVATFAVLLALAASRRYTEARFLMENNRWVSSSNRQWMLGQDLAGSTVGIIGLGGIGQTIVKRLKGFCVGSSCIPDRERKKEAGPLGVKYVSLDHLLRK</sequence>
<keyword evidence="1" id="KW-0560">Oxidoreductase</keyword>
<gene>
    <name evidence="3" type="ORF">NQ317_014629</name>
</gene>
<dbReference type="PANTHER" id="PTHR10996">
    <property type="entry name" value="2-HYDROXYACID DEHYDROGENASE-RELATED"/>
    <property type="match status" value="1"/>
</dbReference>
<dbReference type="Gene3D" id="3.40.50.720">
    <property type="entry name" value="NAD(P)-binding Rossmann-like Domain"/>
    <property type="match status" value="2"/>
</dbReference>
<proteinExistence type="predicted"/>
<name>A0ABQ9J616_9CUCU</name>
<organism evidence="3 4">
    <name type="scientific">Molorchus minor</name>
    <dbReference type="NCBI Taxonomy" id="1323400"/>
    <lineage>
        <taxon>Eukaryota</taxon>
        <taxon>Metazoa</taxon>
        <taxon>Ecdysozoa</taxon>
        <taxon>Arthropoda</taxon>
        <taxon>Hexapoda</taxon>
        <taxon>Insecta</taxon>
        <taxon>Pterygota</taxon>
        <taxon>Neoptera</taxon>
        <taxon>Endopterygota</taxon>
        <taxon>Coleoptera</taxon>
        <taxon>Polyphaga</taxon>
        <taxon>Cucujiformia</taxon>
        <taxon>Chrysomeloidea</taxon>
        <taxon>Cerambycidae</taxon>
        <taxon>Lamiinae</taxon>
        <taxon>Monochamini</taxon>
        <taxon>Molorchus</taxon>
    </lineage>
</organism>
<feature type="domain" description="D-isomer specific 2-hydroxyacid dehydrogenase NAD-binding" evidence="2">
    <location>
        <begin position="37"/>
        <end position="127"/>
    </location>
</feature>
<keyword evidence="4" id="KW-1185">Reference proteome</keyword>